<dbReference type="NCBIfam" id="TIGR02532">
    <property type="entry name" value="IV_pilin_GFxxxE"/>
    <property type="match status" value="1"/>
</dbReference>
<dbReference type="PROSITE" id="PS00409">
    <property type="entry name" value="PROKAR_NTER_METHYL"/>
    <property type="match status" value="1"/>
</dbReference>
<proteinExistence type="inferred from homology"/>
<evidence type="ECO:0000313" key="3">
    <source>
        <dbReference type="EMBL" id="VAX17491.1"/>
    </source>
</evidence>
<organism evidence="3">
    <name type="scientific">hydrothermal vent metagenome</name>
    <dbReference type="NCBI Taxonomy" id="652676"/>
    <lineage>
        <taxon>unclassified sequences</taxon>
        <taxon>metagenomes</taxon>
        <taxon>ecological metagenomes</taxon>
    </lineage>
</organism>
<sequence>MIGVRKGGFTLIEVLVASSILSIIAMMLFGSFNGVLAAGRGMDERAELMSASRFIIRKLTEDLLAASLLPNNSEGHFTGINSGGSERQTDEIRFTGFGRRALFVSSGSDQAEITWRVVKVGDGRDLVLTRSENPYVLDLVASKKMSEELVVTENIKSFNVRYLYRGEWRDSFESKIRNASPVAVAVDFVLEDEKNNRLKKSMLVAVGGGVK</sequence>
<dbReference type="AlphaFoldDB" id="A0A3B1BSH0"/>
<reference evidence="3" key="1">
    <citation type="submission" date="2018-06" db="EMBL/GenBank/DDBJ databases">
        <authorList>
            <person name="Zhirakovskaya E."/>
        </authorList>
    </citation>
    <scope>NUCLEOTIDE SEQUENCE</scope>
</reference>
<dbReference type="EMBL" id="UOGA01000097">
    <property type="protein sequence ID" value="VAX17491.1"/>
    <property type="molecule type" value="Genomic_DNA"/>
</dbReference>
<dbReference type="Pfam" id="PF07963">
    <property type="entry name" value="N_methyl"/>
    <property type="match status" value="1"/>
</dbReference>
<dbReference type="Pfam" id="PF11612">
    <property type="entry name" value="T2SSJ"/>
    <property type="match status" value="1"/>
</dbReference>
<dbReference type="InterPro" id="IPR012902">
    <property type="entry name" value="N_methyl_site"/>
</dbReference>
<evidence type="ECO:0000256" key="2">
    <source>
        <dbReference type="ARBA" id="ARBA00021539"/>
    </source>
</evidence>
<accession>A0A3B1BSH0</accession>
<evidence type="ECO:0000256" key="1">
    <source>
        <dbReference type="ARBA" id="ARBA00011084"/>
    </source>
</evidence>
<protein>
    <recommendedName>
        <fullName evidence="2">Type II secretion system protein J</fullName>
    </recommendedName>
</protein>
<gene>
    <name evidence="3" type="ORF">MNBD_NITROSPINAE04-951</name>
</gene>
<dbReference type="SUPFAM" id="SSF54523">
    <property type="entry name" value="Pili subunits"/>
    <property type="match status" value="1"/>
</dbReference>
<dbReference type="InterPro" id="IPR010055">
    <property type="entry name" value="T2SS_protein-GspJ"/>
</dbReference>
<dbReference type="GO" id="GO:0015628">
    <property type="term" value="P:protein secretion by the type II secretion system"/>
    <property type="evidence" value="ECO:0007669"/>
    <property type="project" value="InterPro"/>
</dbReference>
<dbReference type="GO" id="GO:0015627">
    <property type="term" value="C:type II protein secretion system complex"/>
    <property type="evidence" value="ECO:0007669"/>
    <property type="project" value="InterPro"/>
</dbReference>
<name>A0A3B1BSH0_9ZZZZ</name>
<dbReference type="InterPro" id="IPR045584">
    <property type="entry name" value="Pilin-like"/>
</dbReference>
<comment type="similarity">
    <text evidence="1">Belongs to the GSP J family.</text>
</comment>